<evidence type="ECO:0000256" key="5">
    <source>
        <dbReference type="ARBA" id="ARBA00023136"/>
    </source>
</evidence>
<dbReference type="GO" id="GO:0017004">
    <property type="term" value="P:cytochrome complex assembly"/>
    <property type="evidence" value="ECO:0007669"/>
    <property type="project" value="InterPro"/>
</dbReference>
<evidence type="ECO:0000313" key="9">
    <source>
        <dbReference type="Proteomes" id="UP000078437"/>
    </source>
</evidence>
<comment type="similarity">
    <text evidence="2">Belongs to the DsbD family.</text>
</comment>
<keyword evidence="4 6" id="KW-1133">Transmembrane helix</keyword>
<feature type="transmembrane region" description="Helical" evidence="6">
    <location>
        <begin position="173"/>
        <end position="201"/>
    </location>
</feature>
<dbReference type="EMBL" id="CP013979">
    <property type="protein sequence ID" value="ANJ27328.1"/>
    <property type="molecule type" value="Genomic_DNA"/>
</dbReference>
<evidence type="ECO:0000259" key="7">
    <source>
        <dbReference type="Pfam" id="PF02683"/>
    </source>
</evidence>
<gene>
    <name evidence="8" type="ORF">ATC03_11975</name>
</gene>
<evidence type="ECO:0000256" key="6">
    <source>
        <dbReference type="SAM" id="Phobius"/>
    </source>
</evidence>
<reference evidence="9" key="2">
    <citation type="submission" date="2016-01" db="EMBL/GenBank/DDBJ databases">
        <title>Complete genome sequence of Agromyces aureus AR33T and comparison with related organisms.</title>
        <authorList>
            <person name="Corretto E."/>
            <person name="Antonielli L."/>
            <person name="Sessitsch A."/>
            <person name="Brader G."/>
        </authorList>
    </citation>
    <scope>NUCLEOTIDE SEQUENCE [LARGE SCALE GENOMIC DNA]</scope>
    <source>
        <strain evidence="9">AR33</strain>
    </source>
</reference>
<dbReference type="InterPro" id="IPR003834">
    <property type="entry name" value="Cyt_c_assmbl_TM_dom"/>
</dbReference>
<dbReference type="Pfam" id="PF02683">
    <property type="entry name" value="DsbD_TM"/>
    <property type="match status" value="1"/>
</dbReference>
<accession>A0A191WGM8</accession>
<evidence type="ECO:0000256" key="3">
    <source>
        <dbReference type="ARBA" id="ARBA00022692"/>
    </source>
</evidence>
<comment type="subcellular location">
    <subcellularLocation>
        <location evidence="1">Membrane</location>
        <topology evidence="1">Multi-pass membrane protein</topology>
    </subcellularLocation>
</comment>
<feature type="transmembrane region" description="Helical" evidence="6">
    <location>
        <begin position="136"/>
        <end position="161"/>
    </location>
</feature>
<feature type="transmembrane region" description="Helical" evidence="6">
    <location>
        <begin position="208"/>
        <end position="228"/>
    </location>
</feature>
<evidence type="ECO:0000256" key="1">
    <source>
        <dbReference type="ARBA" id="ARBA00004141"/>
    </source>
</evidence>
<feature type="transmembrane region" description="Helical" evidence="6">
    <location>
        <begin position="59"/>
        <end position="89"/>
    </location>
</feature>
<dbReference type="RefSeq" id="WP_067877316.1">
    <property type="nucleotide sequence ID" value="NZ_CP013979.1"/>
</dbReference>
<dbReference type="InterPro" id="IPR051790">
    <property type="entry name" value="Cytochrome_c-biogenesis_DsbD"/>
</dbReference>
<evidence type="ECO:0000256" key="4">
    <source>
        <dbReference type="ARBA" id="ARBA00022989"/>
    </source>
</evidence>
<feature type="transmembrane region" description="Helical" evidence="6">
    <location>
        <begin position="15"/>
        <end position="39"/>
    </location>
</feature>
<reference evidence="8 9" key="1">
    <citation type="journal article" date="2016" name="Int. J. Syst. Evol. Microbiol.">
        <title>Agromyces aureus sp. nov., isolated from the rhizosphere of Salix caprea L. grown in a heavy-metal-contaminated soil.</title>
        <authorList>
            <person name="Corretto E."/>
            <person name="Antonielli L."/>
            <person name="Sessitsch A."/>
            <person name="Compant S."/>
            <person name="Gorfer M."/>
            <person name="Kuffner M."/>
            <person name="Brader G."/>
        </authorList>
    </citation>
    <scope>NUCLEOTIDE SEQUENCE [LARGE SCALE GENOMIC DNA]</scope>
    <source>
        <strain evidence="8 9">AR33</strain>
    </source>
</reference>
<dbReference type="GO" id="GO:0016020">
    <property type="term" value="C:membrane"/>
    <property type="evidence" value="ECO:0007669"/>
    <property type="project" value="UniProtKB-SubCell"/>
</dbReference>
<dbReference type="PANTHER" id="PTHR31272">
    <property type="entry name" value="CYTOCHROME C-TYPE BIOGENESIS PROTEIN HI_1454-RELATED"/>
    <property type="match status" value="1"/>
</dbReference>
<dbReference type="Proteomes" id="UP000078437">
    <property type="component" value="Chromosome"/>
</dbReference>
<evidence type="ECO:0000313" key="8">
    <source>
        <dbReference type="EMBL" id="ANJ27328.1"/>
    </source>
</evidence>
<protein>
    <submittedName>
        <fullName evidence="8">Cytochrome C biogenesis protein</fullName>
    </submittedName>
</protein>
<dbReference type="KEGG" id="agy:ATC03_11975"/>
<sequence length="246" mass="25550">MIPDSVFTVVLTGELILAIPIALAAGLISFASPCVLPLVPGYLGFIGGIAHPAQGSKRLVAGTVLFIAGFGMVFVAYGAIFGVLGSVLIAWQDLITRALGIIIILMGLVFTGRIRFFQRIIKPQQAQSRGIVGAPILGVVFGLGWTPCMGPTLTAIAALSLDGGSALRGALLGLVYCLGLGLPFLFLALGFSWASTAVMVIRAHLRSVNLAGGLLLILIGVLMLTGVWSTWLYQLQAVIGGVVLPI</sequence>
<keyword evidence="9" id="KW-1185">Reference proteome</keyword>
<name>A0A191WGM8_9MICO</name>
<dbReference type="PANTHER" id="PTHR31272:SF4">
    <property type="entry name" value="CYTOCHROME C-TYPE BIOGENESIS PROTEIN HI_1454-RELATED"/>
    <property type="match status" value="1"/>
</dbReference>
<keyword evidence="5 6" id="KW-0472">Membrane</keyword>
<keyword evidence="3 6" id="KW-0812">Transmembrane</keyword>
<evidence type="ECO:0000256" key="2">
    <source>
        <dbReference type="ARBA" id="ARBA00006143"/>
    </source>
</evidence>
<dbReference type="STRING" id="453304.ATC03_11975"/>
<organism evidence="8 9">
    <name type="scientific">Agromyces aureus</name>
    <dbReference type="NCBI Taxonomy" id="453304"/>
    <lineage>
        <taxon>Bacteria</taxon>
        <taxon>Bacillati</taxon>
        <taxon>Actinomycetota</taxon>
        <taxon>Actinomycetes</taxon>
        <taxon>Micrococcales</taxon>
        <taxon>Microbacteriaceae</taxon>
        <taxon>Agromyces</taxon>
    </lineage>
</organism>
<dbReference type="OrthoDB" id="9803065at2"/>
<dbReference type="AlphaFoldDB" id="A0A191WGM8"/>
<feature type="transmembrane region" description="Helical" evidence="6">
    <location>
        <begin position="95"/>
        <end position="116"/>
    </location>
</feature>
<feature type="domain" description="Cytochrome C biogenesis protein transmembrane" evidence="7">
    <location>
        <begin position="16"/>
        <end position="225"/>
    </location>
</feature>
<proteinExistence type="inferred from homology"/>